<sequence>MQPASFSSVKLRPFEQFSAESSSCPPVLKLPGRETSAGRALFALFNGYDLARKRGNLYSQRNIARTRSRPPECRPPELKTPPKPSAKKKTVKVPKFRRRPTVDPSECQPCHPVGKKKASEILRQLQIDLERKELPPHPTKPLLDEKEKARLAIMFEWSGRMDKEQLMADMAVLTNQPQKSKFRVRPQKVPQGSVAEMESMVEQISKEIQEREEFMREMDKLGRAEKYKSQIRHEIEQRIKEMEKLDLLIKTEGD</sequence>
<dbReference type="Proteomes" id="UP000825935">
    <property type="component" value="Chromosome 8"/>
</dbReference>
<dbReference type="AlphaFoldDB" id="A0A8T2U5P9"/>
<feature type="compositionally biased region" description="Basic residues" evidence="1">
    <location>
        <begin position="85"/>
        <end position="99"/>
    </location>
</feature>
<dbReference type="InterPro" id="IPR007914">
    <property type="entry name" value="UPF0193"/>
</dbReference>
<dbReference type="OrthoDB" id="189770at2759"/>
<evidence type="ECO:0000256" key="1">
    <source>
        <dbReference type="SAM" id="MobiDB-lite"/>
    </source>
</evidence>
<dbReference type="EMBL" id="CM035413">
    <property type="protein sequence ID" value="KAH7430672.1"/>
    <property type="molecule type" value="Genomic_DNA"/>
</dbReference>
<dbReference type="Pfam" id="PF05250">
    <property type="entry name" value="UPF0193"/>
    <property type="match status" value="1"/>
</dbReference>
<proteinExistence type="predicted"/>
<evidence type="ECO:0000313" key="2">
    <source>
        <dbReference type="EMBL" id="KAH7430672.1"/>
    </source>
</evidence>
<keyword evidence="3" id="KW-1185">Reference proteome</keyword>
<reference evidence="2" key="1">
    <citation type="submission" date="2021-08" db="EMBL/GenBank/DDBJ databases">
        <title>WGS assembly of Ceratopteris richardii.</title>
        <authorList>
            <person name="Marchant D.B."/>
            <person name="Chen G."/>
            <person name="Jenkins J."/>
            <person name="Shu S."/>
            <person name="Leebens-Mack J."/>
            <person name="Grimwood J."/>
            <person name="Schmutz J."/>
            <person name="Soltis P."/>
            <person name="Soltis D."/>
            <person name="Chen Z.-H."/>
        </authorList>
    </citation>
    <scope>NUCLEOTIDE SEQUENCE</scope>
    <source>
        <strain evidence="2">Whitten #5841</strain>
        <tissue evidence="2">Leaf</tissue>
    </source>
</reference>
<gene>
    <name evidence="2" type="ORF">KP509_08G008100</name>
</gene>
<protein>
    <submittedName>
        <fullName evidence="2">Uncharacterized protein</fullName>
    </submittedName>
</protein>
<dbReference type="OMA" id="ASIHEYC"/>
<dbReference type="PANTHER" id="PTHR28348">
    <property type="entry name" value="UPF0193 PROTEIN EVG1"/>
    <property type="match status" value="1"/>
</dbReference>
<accession>A0A8T2U5P9</accession>
<comment type="caution">
    <text evidence="2">The sequence shown here is derived from an EMBL/GenBank/DDBJ whole genome shotgun (WGS) entry which is preliminary data.</text>
</comment>
<evidence type="ECO:0000313" key="3">
    <source>
        <dbReference type="Proteomes" id="UP000825935"/>
    </source>
</evidence>
<feature type="region of interest" description="Disordered" evidence="1">
    <location>
        <begin position="59"/>
        <end position="115"/>
    </location>
</feature>
<name>A0A8T2U5P9_CERRI</name>
<organism evidence="2 3">
    <name type="scientific">Ceratopteris richardii</name>
    <name type="common">Triangle waterfern</name>
    <dbReference type="NCBI Taxonomy" id="49495"/>
    <lineage>
        <taxon>Eukaryota</taxon>
        <taxon>Viridiplantae</taxon>
        <taxon>Streptophyta</taxon>
        <taxon>Embryophyta</taxon>
        <taxon>Tracheophyta</taxon>
        <taxon>Polypodiopsida</taxon>
        <taxon>Polypodiidae</taxon>
        <taxon>Polypodiales</taxon>
        <taxon>Pteridineae</taxon>
        <taxon>Pteridaceae</taxon>
        <taxon>Parkerioideae</taxon>
        <taxon>Ceratopteris</taxon>
    </lineage>
</organism>
<dbReference type="PANTHER" id="PTHR28348:SF1">
    <property type="entry name" value="UPF0193 PROTEIN EVG1"/>
    <property type="match status" value="1"/>
</dbReference>